<sequence length="178" mass="20410">MQRRPLTRAEAAAIMRAIRDSPDITGYSAAEWTGRRDTFVLYNPRSGELAGALLVHHLVGRWSEIAVVFLFEEYRGRGLGRRLLQGTLRTLKSADRELLLFFCSPGMGRLSAESGFDVLADEAEFTRGSLRRRIFLSVLYKAQWLASSYRLREIRRKRREFACSFTFKVAVMTRQGAR</sequence>
<feature type="domain" description="N-acetyltransferase" evidence="1">
    <location>
        <begin position="1"/>
        <end position="137"/>
    </location>
</feature>
<dbReference type="Pfam" id="PF00583">
    <property type="entry name" value="Acetyltransf_1"/>
    <property type="match status" value="1"/>
</dbReference>
<dbReference type="AlphaFoldDB" id="A0A101N5U7"/>
<accession>A0A101N5U7</accession>
<dbReference type="Gene3D" id="3.40.630.30">
    <property type="match status" value="1"/>
</dbReference>
<dbReference type="GO" id="GO:0016747">
    <property type="term" value="F:acyltransferase activity, transferring groups other than amino-acyl groups"/>
    <property type="evidence" value="ECO:0007669"/>
    <property type="project" value="InterPro"/>
</dbReference>
<evidence type="ECO:0000313" key="2">
    <source>
        <dbReference type="EMBL" id="KUM87092.1"/>
    </source>
</evidence>
<protein>
    <recommendedName>
        <fullName evidence="1">N-acetyltransferase domain-containing protein</fullName>
    </recommendedName>
</protein>
<gene>
    <name evidence="2" type="ORF">AQI94_17175</name>
</gene>
<dbReference type="InterPro" id="IPR016181">
    <property type="entry name" value="Acyl_CoA_acyltransferase"/>
</dbReference>
<reference evidence="2 3" key="1">
    <citation type="submission" date="2015-10" db="EMBL/GenBank/DDBJ databases">
        <title>Draft genome sequence of Streptomyces pseudovenezuelae DSM 40212, type strain for the species Streptomyces pseudovenezuelae.</title>
        <authorList>
            <person name="Ruckert C."/>
            <person name="Winkler A."/>
            <person name="Kalinowski J."/>
            <person name="Kampfer P."/>
            <person name="Glaeser S."/>
        </authorList>
    </citation>
    <scope>NUCLEOTIDE SEQUENCE [LARGE SCALE GENOMIC DNA]</scope>
    <source>
        <strain evidence="2 3">DSM 40212</strain>
    </source>
</reference>
<name>A0A101N5U7_9ACTN</name>
<dbReference type="InterPro" id="IPR000182">
    <property type="entry name" value="GNAT_dom"/>
</dbReference>
<organism evidence="2 3">
    <name type="scientific">Streptomyces pseudovenezuelae</name>
    <dbReference type="NCBI Taxonomy" id="67350"/>
    <lineage>
        <taxon>Bacteria</taxon>
        <taxon>Bacillati</taxon>
        <taxon>Actinomycetota</taxon>
        <taxon>Actinomycetes</taxon>
        <taxon>Kitasatosporales</taxon>
        <taxon>Streptomycetaceae</taxon>
        <taxon>Streptomyces</taxon>
        <taxon>Streptomyces aurantiacus group</taxon>
    </lineage>
</organism>
<evidence type="ECO:0000313" key="3">
    <source>
        <dbReference type="Proteomes" id="UP000053039"/>
    </source>
</evidence>
<dbReference type="EMBL" id="LMWM01000018">
    <property type="protein sequence ID" value="KUM87092.1"/>
    <property type="molecule type" value="Genomic_DNA"/>
</dbReference>
<dbReference type="Proteomes" id="UP000053039">
    <property type="component" value="Unassembled WGS sequence"/>
</dbReference>
<proteinExistence type="predicted"/>
<dbReference type="SUPFAM" id="SSF55729">
    <property type="entry name" value="Acyl-CoA N-acyltransferases (Nat)"/>
    <property type="match status" value="1"/>
</dbReference>
<dbReference type="PROSITE" id="PS51186">
    <property type="entry name" value="GNAT"/>
    <property type="match status" value="1"/>
</dbReference>
<evidence type="ECO:0000259" key="1">
    <source>
        <dbReference type="PROSITE" id="PS51186"/>
    </source>
</evidence>
<comment type="caution">
    <text evidence="2">The sequence shown here is derived from an EMBL/GenBank/DDBJ whole genome shotgun (WGS) entry which is preliminary data.</text>
</comment>